<dbReference type="PROSITE" id="PS50110">
    <property type="entry name" value="RESPONSE_REGULATORY"/>
    <property type="match status" value="1"/>
</dbReference>
<reference evidence="4 5" key="1">
    <citation type="submission" date="2019-04" db="EMBL/GenBank/DDBJ databases">
        <title>Cohnella sp. nov., isolated from soil.</title>
        <authorList>
            <person name="Kim W."/>
        </authorList>
    </citation>
    <scope>NUCLEOTIDE SEQUENCE [LARGE SCALE GENOMIC DNA]</scope>
    <source>
        <strain evidence="4 5">CAU 1483</strain>
    </source>
</reference>
<name>A0A4U0FH69_9BACL</name>
<dbReference type="PANTHER" id="PTHR44591:SF3">
    <property type="entry name" value="RESPONSE REGULATORY DOMAIN-CONTAINING PROTEIN"/>
    <property type="match status" value="1"/>
</dbReference>
<dbReference type="CDD" id="cd17574">
    <property type="entry name" value="REC_OmpR"/>
    <property type="match status" value="1"/>
</dbReference>
<dbReference type="GO" id="GO:0000160">
    <property type="term" value="P:phosphorelay signal transduction system"/>
    <property type="evidence" value="ECO:0007669"/>
    <property type="project" value="InterPro"/>
</dbReference>
<organism evidence="4 5">
    <name type="scientific">Cohnella pontilimi</name>
    <dbReference type="NCBI Taxonomy" id="2564100"/>
    <lineage>
        <taxon>Bacteria</taxon>
        <taxon>Bacillati</taxon>
        <taxon>Bacillota</taxon>
        <taxon>Bacilli</taxon>
        <taxon>Bacillales</taxon>
        <taxon>Paenibacillaceae</taxon>
        <taxon>Cohnella</taxon>
    </lineage>
</organism>
<gene>
    <name evidence="4" type="ORF">E5161_02570</name>
</gene>
<dbReference type="InterPro" id="IPR011006">
    <property type="entry name" value="CheY-like_superfamily"/>
</dbReference>
<comment type="caution">
    <text evidence="4">The sequence shown here is derived from an EMBL/GenBank/DDBJ whole genome shotgun (WGS) entry which is preliminary data.</text>
</comment>
<evidence type="ECO:0000256" key="1">
    <source>
        <dbReference type="ARBA" id="ARBA00022553"/>
    </source>
</evidence>
<dbReference type="Pfam" id="PF00072">
    <property type="entry name" value="Response_reg"/>
    <property type="match status" value="1"/>
</dbReference>
<dbReference type="PANTHER" id="PTHR44591">
    <property type="entry name" value="STRESS RESPONSE REGULATOR PROTEIN 1"/>
    <property type="match status" value="1"/>
</dbReference>
<dbReference type="InterPro" id="IPR001789">
    <property type="entry name" value="Sig_transdc_resp-reg_receiver"/>
</dbReference>
<dbReference type="SMART" id="SM00448">
    <property type="entry name" value="REC"/>
    <property type="match status" value="1"/>
</dbReference>
<protein>
    <submittedName>
        <fullName evidence="4">Response regulator</fullName>
    </submittedName>
</protein>
<dbReference type="AlphaFoldDB" id="A0A4U0FH69"/>
<evidence type="ECO:0000313" key="5">
    <source>
        <dbReference type="Proteomes" id="UP000309673"/>
    </source>
</evidence>
<dbReference type="SUPFAM" id="SSF52172">
    <property type="entry name" value="CheY-like"/>
    <property type="match status" value="1"/>
</dbReference>
<dbReference type="Proteomes" id="UP000309673">
    <property type="component" value="Unassembled WGS sequence"/>
</dbReference>
<feature type="domain" description="Response regulatory" evidence="3">
    <location>
        <begin position="3"/>
        <end position="119"/>
    </location>
</feature>
<keyword evidence="1 2" id="KW-0597">Phosphoprotein</keyword>
<evidence type="ECO:0000313" key="4">
    <source>
        <dbReference type="EMBL" id="TJY44291.1"/>
    </source>
</evidence>
<dbReference type="Gene3D" id="3.40.50.2300">
    <property type="match status" value="1"/>
</dbReference>
<proteinExistence type="predicted"/>
<dbReference type="EMBL" id="SUPK01000001">
    <property type="protein sequence ID" value="TJY44291.1"/>
    <property type="molecule type" value="Genomic_DNA"/>
</dbReference>
<evidence type="ECO:0000259" key="3">
    <source>
        <dbReference type="PROSITE" id="PS50110"/>
    </source>
</evidence>
<dbReference type="InterPro" id="IPR050595">
    <property type="entry name" value="Bact_response_regulator"/>
</dbReference>
<evidence type="ECO:0000256" key="2">
    <source>
        <dbReference type="PROSITE-ProRule" id="PRU00169"/>
    </source>
</evidence>
<dbReference type="OrthoDB" id="9797769at2"/>
<sequence>MARLLLAEDEEALRMLIVDTLEEEGHVMDVACDGEEALRKISVNRYDLIILDHMMPKLTGLEVIERLRSMPEHASSRVLMLSAKNQQTEQNHVMDAGADAFMSKPFSPLALIGKVEELLNA</sequence>
<dbReference type="RefSeq" id="WP_136776100.1">
    <property type="nucleotide sequence ID" value="NZ_SUPK01000001.1"/>
</dbReference>
<accession>A0A4U0FH69</accession>
<keyword evidence="5" id="KW-1185">Reference proteome</keyword>
<feature type="modified residue" description="4-aspartylphosphate" evidence="2">
    <location>
        <position position="52"/>
    </location>
</feature>